<dbReference type="SUPFAM" id="SSF54631">
    <property type="entry name" value="CBS-domain pair"/>
    <property type="match status" value="1"/>
</dbReference>
<evidence type="ECO:0000256" key="1">
    <source>
        <dbReference type="ARBA" id="ARBA00023122"/>
    </source>
</evidence>
<accession>A0A6J4J5F7</accession>
<gene>
    <name evidence="4" type="ORF">AVDCRST_MAG63-2879</name>
</gene>
<dbReference type="Pfam" id="PF00571">
    <property type="entry name" value="CBS"/>
    <property type="match status" value="2"/>
</dbReference>
<keyword evidence="1 2" id="KW-0129">CBS domain</keyword>
<feature type="domain" description="CBS" evidence="3">
    <location>
        <begin position="9"/>
        <end position="65"/>
    </location>
</feature>
<evidence type="ECO:0000313" key="4">
    <source>
        <dbReference type="EMBL" id="CAA9268425.1"/>
    </source>
</evidence>
<evidence type="ECO:0000256" key="2">
    <source>
        <dbReference type="PROSITE-ProRule" id="PRU00703"/>
    </source>
</evidence>
<dbReference type="EMBL" id="CADCTO010000369">
    <property type="protein sequence ID" value="CAA9268425.1"/>
    <property type="molecule type" value="Genomic_DNA"/>
</dbReference>
<dbReference type="Gene3D" id="3.10.580.10">
    <property type="entry name" value="CBS-domain"/>
    <property type="match status" value="1"/>
</dbReference>
<protein>
    <recommendedName>
        <fullName evidence="3">CBS domain-containing protein</fullName>
    </recommendedName>
</protein>
<dbReference type="PANTHER" id="PTHR43080">
    <property type="entry name" value="CBS DOMAIN-CONTAINING PROTEIN CBSX3, MITOCHONDRIAL"/>
    <property type="match status" value="1"/>
</dbReference>
<proteinExistence type="predicted"/>
<name>A0A6J4J5F7_9BACT</name>
<sequence>MARTVREIMTAEVRSARPDSPVHEVARMMRDEDVGSIPIVENDKLVGIVTDRDLCVKVIADQRPLDSAVSGFMTPRPETASPDTTIHMAAQMMQTHQIRRLPITDGDRLVGMVSLGDLAVDTQSDDLKVETLEEVSTPNH</sequence>
<dbReference type="PROSITE" id="PS51371">
    <property type="entry name" value="CBS"/>
    <property type="match status" value="2"/>
</dbReference>
<dbReference type="InterPro" id="IPR046342">
    <property type="entry name" value="CBS_dom_sf"/>
</dbReference>
<dbReference type="InterPro" id="IPR051257">
    <property type="entry name" value="Diverse_CBS-Domain"/>
</dbReference>
<dbReference type="AlphaFoldDB" id="A0A6J4J5F7"/>
<reference evidence="4" key="1">
    <citation type="submission" date="2020-02" db="EMBL/GenBank/DDBJ databases">
        <authorList>
            <person name="Meier V. D."/>
        </authorList>
    </citation>
    <scope>NUCLEOTIDE SEQUENCE</scope>
    <source>
        <strain evidence="4">AVDCRST_MAG63</strain>
    </source>
</reference>
<evidence type="ECO:0000259" key="3">
    <source>
        <dbReference type="PROSITE" id="PS51371"/>
    </source>
</evidence>
<dbReference type="SMART" id="SM00116">
    <property type="entry name" value="CBS"/>
    <property type="match status" value="2"/>
</dbReference>
<feature type="domain" description="CBS" evidence="3">
    <location>
        <begin position="73"/>
        <end position="129"/>
    </location>
</feature>
<dbReference type="PANTHER" id="PTHR43080:SF2">
    <property type="entry name" value="CBS DOMAIN-CONTAINING PROTEIN"/>
    <property type="match status" value="1"/>
</dbReference>
<dbReference type="CDD" id="cd04622">
    <property type="entry name" value="CBS_pair_HRP1_like"/>
    <property type="match status" value="1"/>
</dbReference>
<dbReference type="InterPro" id="IPR000644">
    <property type="entry name" value="CBS_dom"/>
</dbReference>
<organism evidence="4">
    <name type="scientific">uncultured Armatimonadetes bacterium</name>
    <dbReference type="NCBI Taxonomy" id="157466"/>
    <lineage>
        <taxon>Bacteria</taxon>
        <taxon>Bacillati</taxon>
        <taxon>Armatimonadota</taxon>
        <taxon>environmental samples</taxon>
    </lineage>
</organism>